<sequence>MSDYEKLASVVQIVVAILAFISVYLVVRQIKILTSQLKATQLASEAQSIISIVEFLQTTEAREARETVRAKLSELHHDAWDERQNQHASLACANYDVVAALLRVDLIQNKHVIIENWAPSIIHCHRVLSPFIEKKRILAGGDRKYWSNFDWLRDQCPRS</sequence>
<reference evidence="2 3" key="1">
    <citation type="journal article" date="2019" name="Syst. Appl. Microbiol.">
        <title>New species of pathogenic Pseudomonas isolated from citrus in Tunisia: Proposal of Pseudomonas kairouanensis sp. nov. and Pseudomonas nabeulensis sp. nov.</title>
        <authorList>
            <person name="Oueslati M."/>
            <person name="Mulet M."/>
            <person name="Gomila M."/>
            <person name="Berge O."/>
            <person name="Hajlaoui M.R."/>
            <person name="Lalucat J."/>
            <person name="Sadfi-Zouaoui N."/>
            <person name="Garcia-Valdes E."/>
        </authorList>
    </citation>
    <scope>NUCLEOTIDE SEQUENCE [LARGE SCALE GENOMIC DNA]</scope>
    <source>
        <strain evidence="2 3">E10B</strain>
    </source>
</reference>
<keyword evidence="3" id="KW-1185">Reference proteome</keyword>
<accession>A0A4Z0AQ32</accession>
<evidence type="ECO:0000256" key="1">
    <source>
        <dbReference type="SAM" id="Phobius"/>
    </source>
</evidence>
<dbReference type="RefSeq" id="WP_135310434.1">
    <property type="nucleotide sequence ID" value="NZ_QUZT01000058.1"/>
</dbReference>
<protein>
    <recommendedName>
        <fullName evidence="4">DUF4760 domain-containing protein</fullName>
    </recommendedName>
</protein>
<organism evidence="2 3">
    <name type="scientific">Pseudomonas nabeulensis</name>
    <dbReference type="NCBI Taxonomy" id="2293833"/>
    <lineage>
        <taxon>Bacteria</taxon>
        <taxon>Pseudomonadati</taxon>
        <taxon>Pseudomonadota</taxon>
        <taxon>Gammaproteobacteria</taxon>
        <taxon>Pseudomonadales</taxon>
        <taxon>Pseudomonadaceae</taxon>
        <taxon>Pseudomonas</taxon>
    </lineage>
</organism>
<dbReference type="EMBL" id="QUZT01000058">
    <property type="protein sequence ID" value="TFY88501.1"/>
    <property type="molecule type" value="Genomic_DNA"/>
</dbReference>
<keyword evidence="1" id="KW-1133">Transmembrane helix</keyword>
<dbReference type="InterPro" id="IPR031876">
    <property type="entry name" value="DUF4760"/>
</dbReference>
<gene>
    <name evidence="2" type="ORF">DYL61_24245</name>
</gene>
<dbReference type="Proteomes" id="UP000297734">
    <property type="component" value="Unassembled WGS sequence"/>
</dbReference>
<keyword evidence="1" id="KW-0472">Membrane</keyword>
<comment type="caution">
    <text evidence="2">The sequence shown here is derived from an EMBL/GenBank/DDBJ whole genome shotgun (WGS) entry which is preliminary data.</text>
</comment>
<evidence type="ECO:0008006" key="4">
    <source>
        <dbReference type="Google" id="ProtNLM"/>
    </source>
</evidence>
<keyword evidence="1" id="KW-0812">Transmembrane</keyword>
<evidence type="ECO:0000313" key="3">
    <source>
        <dbReference type="Proteomes" id="UP000297734"/>
    </source>
</evidence>
<name>A0A4Z0AQ32_9PSED</name>
<dbReference type="Pfam" id="PF15956">
    <property type="entry name" value="DUF4760"/>
    <property type="match status" value="1"/>
</dbReference>
<dbReference type="OrthoDB" id="6993509at2"/>
<feature type="transmembrane region" description="Helical" evidence="1">
    <location>
        <begin position="6"/>
        <end position="27"/>
    </location>
</feature>
<proteinExistence type="predicted"/>
<dbReference type="AlphaFoldDB" id="A0A4Z0AQ32"/>
<evidence type="ECO:0000313" key="2">
    <source>
        <dbReference type="EMBL" id="TFY88501.1"/>
    </source>
</evidence>